<dbReference type="Pfam" id="PF00766">
    <property type="entry name" value="ETF_alpha"/>
    <property type="match status" value="1"/>
</dbReference>
<dbReference type="EMBL" id="VSRQ01000008">
    <property type="protein sequence ID" value="TYK44638.1"/>
    <property type="molecule type" value="Genomic_DNA"/>
</dbReference>
<name>A0A5D3F9J8_9ACTN</name>
<dbReference type="AlphaFoldDB" id="A0A5D3F9J8"/>
<keyword evidence="1" id="KW-0813">Transport</keyword>
<gene>
    <name evidence="4" type="ORF">FXF68_33215</name>
</gene>
<dbReference type="GO" id="GO:0009055">
    <property type="term" value="F:electron transfer activity"/>
    <property type="evidence" value="ECO:0007669"/>
    <property type="project" value="InterPro"/>
</dbReference>
<dbReference type="Gene3D" id="3.40.50.1220">
    <property type="entry name" value="TPP-binding domain"/>
    <property type="match status" value="1"/>
</dbReference>
<evidence type="ECO:0000256" key="2">
    <source>
        <dbReference type="SAM" id="MobiDB-lite"/>
    </source>
</evidence>
<evidence type="ECO:0000259" key="3">
    <source>
        <dbReference type="Pfam" id="PF00766"/>
    </source>
</evidence>
<feature type="region of interest" description="Disordered" evidence="2">
    <location>
        <begin position="1"/>
        <end position="42"/>
    </location>
</feature>
<evidence type="ECO:0000313" key="4">
    <source>
        <dbReference type="EMBL" id="TYK44638.1"/>
    </source>
</evidence>
<keyword evidence="5" id="KW-1185">Reference proteome</keyword>
<dbReference type="SUPFAM" id="SSF52467">
    <property type="entry name" value="DHS-like NAD/FAD-binding domain"/>
    <property type="match status" value="1"/>
</dbReference>
<sequence length="166" mass="16653">MARPEPGPAPAGRPVVERSAAVPGPSALTVRPLDGGAAERARGPAGARTIVSVGRGVGGPDAVARYRRLAELTGAALGASRAAVDGGWLPFAHQVGQTGATVAPDLYVAFGISGAVQHTAGMRASGRVVAVNTDPDAPIARLADLVIAADANEVADALLRRLEREG</sequence>
<dbReference type="InterPro" id="IPR014731">
    <property type="entry name" value="ETF_asu_C"/>
</dbReference>
<dbReference type="Proteomes" id="UP000323505">
    <property type="component" value="Unassembled WGS sequence"/>
</dbReference>
<dbReference type="PANTHER" id="PTHR43153">
    <property type="entry name" value="ELECTRON TRANSFER FLAVOPROTEIN ALPHA"/>
    <property type="match status" value="1"/>
</dbReference>
<dbReference type="PANTHER" id="PTHR43153:SF1">
    <property type="entry name" value="ELECTRON TRANSFER FLAVOPROTEIN SUBUNIT ALPHA, MITOCHONDRIAL"/>
    <property type="match status" value="1"/>
</dbReference>
<dbReference type="InterPro" id="IPR001308">
    <property type="entry name" value="ETF_a/FixB"/>
</dbReference>
<dbReference type="GO" id="GO:0033539">
    <property type="term" value="P:fatty acid beta-oxidation using acyl-CoA dehydrogenase"/>
    <property type="evidence" value="ECO:0007669"/>
    <property type="project" value="TreeGrafter"/>
</dbReference>
<protein>
    <submittedName>
        <fullName evidence="4">Electron transfer flavoprotein subunit alpha/FixB family protein</fullName>
    </submittedName>
</protein>
<accession>A0A5D3F9J8</accession>
<feature type="compositionally biased region" description="Pro residues" evidence="2">
    <location>
        <begin position="1"/>
        <end position="11"/>
    </location>
</feature>
<dbReference type="GO" id="GO:0050660">
    <property type="term" value="F:flavin adenine dinucleotide binding"/>
    <property type="evidence" value="ECO:0007669"/>
    <property type="project" value="InterPro"/>
</dbReference>
<comment type="caution">
    <text evidence="4">The sequence shown here is derived from an EMBL/GenBank/DDBJ whole genome shotgun (WGS) entry which is preliminary data.</text>
</comment>
<evidence type="ECO:0000313" key="5">
    <source>
        <dbReference type="Proteomes" id="UP000323505"/>
    </source>
</evidence>
<feature type="domain" description="Electron transfer flavoprotein alpha subunit C-terminal" evidence="3">
    <location>
        <begin position="47"/>
        <end position="123"/>
    </location>
</feature>
<proteinExistence type="predicted"/>
<reference evidence="4 5" key="1">
    <citation type="submission" date="2019-08" db="EMBL/GenBank/DDBJ databases">
        <title>Actinomadura sp. nov. CYP1-5 isolated from mountain soil.</title>
        <authorList>
            <person name="Songsumanus A."/>
            <person name="Kuncharoen N."/>
            <person name="Kudo T."/>
            <person name="Yuki M."/>
            <person name="Igarashi Y."/>
            <person name="Tanasupawat S."/>
        </authorList>
    </citation>
    <scope>NUCLEOTIDE SEQUENCE [LARGE SCALE GENOMIC DNA]</scope>
    <source>
        <strain evidence="4 5">CYP1-5</strain>
    </source>
</reference>
<dbReference type="InterPro" id="IPR018206">
    <property type="entry name" value="ETF_asu_C_CS"/>
</dbReference>
<dbReference type="PROSITE" id="PS00696">
    <property type="entry name" value="ETF_ALPHA"/>
    <property type="match status" value="1"/>
</dbReference>
<dbReference type="InterPro" id="IPR029035">
    <property type="entry name" value="DHS-like_NAD/FAD-binding_dom"/>
</dbReference>
<organism evidence="4 5">
    <name type="scientific">Actinomadura decatromicini</name>
    <dbReference type="NCBI Taxonomy" id="2604572"/>
    <lineage>
        <taxon>Bacteria</taxon>
        <taxon>Bacillati</taxon>
        <taxon>Actinomycetota</taxon>
        <taxon>Actinomycetes</taxon>
        <taxon>Streptosporangiales</taxon>
        <taxon>Thermomonosporaceae</taxon>
        <taxon>Actinomadura</taxon>
    </lineage>
</organism>
<keyword evidence="1" id="KW-0249">Electron transport</keyword>
<evidence type="ECO:0000256" key="1">
    <source>
        <dbReference type="ARBA" id="ARBA00022982"/>
    </source>
</evidence>